<dbReference type="PANTHER" id="PTHR12128">
    <property type="entry name" value="DIHYDRODIPICOLINATE SYNTHASE"/>
    <property type="match status" value="1"/>
</dbReference>
<dbReference type="SUPFAM" id="SSF51569">
    <property type="entry name" value="Aldolase"/>
    <property type="match status" value="1"/>
</dbReference>
<evidence type="ECO:0000256" key="2">
    <source>
        <dbReference type="PIRNR" id="PIRNR001365"/>
    </source>
</evidence>
<protein>
    <recommendedName>
        <fullName evidence="6">Dihydrodipicolinate synthase</fullName>
    </recommendedName>
</protein>
<organism evidence="4 5">
    <name type="scientific">Heterobasidion irregulare (strain TC 32-1)</name>
    <dbReference type="NCBI Taxonomy" id="747525"/>
    <lineage>
        <taxon>Eukaryota</taxon>
        <taxon>Fungi</taxon>
        <taxon>Dikarya</taxon>
        <taxon>Basidiomycota</taxon>
        <taxon>Agaricomycotina</taxon>
        <taxon>Agaricomycetes</taxon>
        <taxon>Russulales</taxon>
        <taxon>Bondarzewiaceae</taxon>
        <taxon>Heterobasidion</taxon>
        <taxon>Heterobasidion annosum species complex</taxon>
    </lineage>
</organism>
<dbReference type="PANTHER" id="PTHR12128:SF66">
    <property type="entry name" value="4-HYDROXY-2-OXOGLUTARATE ALDOLASE, MITOCHONDRIAL"/>
    <property type="match status" value="1"/>
</dbReference>
<dbReference type="SMART" id="SM01130">
    <property type="entry name" value="DHDPS"/>
    <property type="match status" value="1"/>
</dbReference>
<dbReference type="InParanoid" id="W4JQ78"/>
<dbReference type="Gene3D" id="3.20.20.70">
    <property type="entry name" value="Aldolase class I"/>
    <property type="match status" value="1"/>
</dbReference>
<evidence type="ECO:0000313" key="5">
    <source>
        <dbReference type="Proteomes" id="UP000030671"/>
    </source>
</evidence>
<proteinExistence type="inferred from homology"/>
<dbReference type="eggNOG" id="ENOG502QWNS">
    <property type="taxonomic scope" value="Eukaryota"/>
</dbReference>
<dbReference type="CDD" id="cd00408">
    <property type="entry name" value="DHDPS-like"/>
    <property type="match status" value="1"/>
</dbReference>
<feature type="active site" description="Schiff-base intermediate with substrate" evidence="3">
    <location>
        <position position="177"/>
    </location>
</feature>
<dbReference type="AlphaFoldDB" id="W4JQ78"/>
<evidence type="ECO:0000256" key="3">
    <source>
        <dbReference type="PIRSR" id="PIRSR001365-1"/>
    </source>
</evidence>
<dbReference type="Proteomes" id="UP000030671">
    <property type="component" value="Unassembled WGS sequence"/>
</dbReference>
<dbReference type="Pfam" id="PF00701">
    <property type="entry name" value="DHDPS"/>
    <property type="match status" value="1"/>
</dbReference>
<feature type="active site" description="Proton donor/acceptor" evidence="3">
    <location>
        <position position="148"/>
    </location>
</feature>
<keyword evidence="1 2" id="KW-0456">Lyase</keyword>
<dbReference type="EMBL" id="KI925465">
    <property type="protein sequence ID" value="ETW75717.1"/>
    <property type="molecule type" value="Genomic_DNA"/>
</dbReference>
<dbReference type="STRING" id="747525.W4JQ78"/>
<reference evidence="4 5" key="1">
    <citation type="journal article" date="2012" name="New Phytol.">
        <title>Insight into trade-off between wood decay and parasitism from the genome of a fungal forest pathogen.</title>
        <authorList>
            <person name="Olson A."/>
            <person name="Aerts A."/>
            <person name="Asiegbu F."/>
            <person name="Belbahri L."/>
            <person name="Bouzid O."/>
            <person name="Broberg A."/>
            <person name="Canback B."/>
            <person name="Coutinho P.M."/>
            <person name="Cullen D."/>
            <person name="Dalman K."/>
            <person name="Deflorio G."/>
            <person name="van Diepen L.T."/>
            <person name="Dunand C."/>
            <person name="Duplessis S."/>
            <person name="Durling M."/>
            <person name="Gonthier P."/>
            <person name="Grimwood J."/>
            <person name="Fossdal C.G."/>
            <person name="Hansson D."/>
            <person name="Henrissat B."/>
            <person name="Hietala A."/>
            <person name="Himmelstrand K."/>
            <person name="Hoffmeister D."/>
            <person name="Hogberg N."/>
            <person name="James T.Y."/>
            <person name="Karlsson M."/>
            <person name="Kohler A."/>
            <person name="Kues U."/>
            <person name="Lee Y.H."/>
            <person name="Lin Y.C."/>
            <person name="Lind M."/>
            <person name="Lindquist E."/>
            <person name="Lombard V."/>
            <person name="Lucas S."/>
            <person name="Lunden K."/>
            <person name="Morin E."/>
            <person name="Murat C."/>
            <person name="Park J."/>
            <person name="Raffaello T."/>
            <person name="Rouze P."/>
            <person name="Salamov A."/>
            <person name="Schmutz J."/>
            <person name="Solheim H."/>
            <person name="Stahlberg J."/>
            <person name="Velez H."/>
            <person name="de Vries R.P."/>
            <person name="Wiebenga A."/>
            <person name="Woodward S."/>
            <person name="Yakovlev I."/>
            <person name="Garbelotto M."/>
            <person name="Martin F."/>
            <person name="Grigoriev I.V."/>
            <person name="Stenlid J."/>
        </authorList>
    </citation>
    <scope>NUCLEOTIDE SEQUENCE [LARGE SCALE GENOMIC DNA]</scope>
    <source>
        <strain evidence="4 5">TC 32-1</strain>
    </source>
</reference>
<evidence type="ECO:0000313" key="4">
    <source>
        <dbReference type="EMBL" id="ETW75717.1"/>
    </source>
</evidence>
<sequence length="315" mass="34413">MSNKPLSIPPPPGLYVAPVMFFDDNEEFDFPAIKLHLLRLAHGGVTGIFITGSYGEAQHLSHDERKTIIRFTRQTLDENGFKDIVLISGTGTQSTRETMKLNVDAREAGAAYALIFTPSTWRARMTREAIIRFHVQVADASPIPTMIYNNPGNTAGINIDSDMFIELGRHPNIVGAKLGCSDLAKLTRIVTTLPQSQFSVFTATSDTLLPALMLKAAGGNTALLNIAPKVHCRMLSLYESGKVDEALDIHRILAHCDNVSRKLGGPAFLKAIVSKKFGYGDAVIRGPLLGVPSVDELRDEDAELMDELINLEKSL</sequence>
<dbReference type="GeneID" id="20672999"/>
<keyword evidence="5" id="KW-1185">Reference proteome</keyword>
<dbReference type="RefSeq" id="XP_009551979.1">
    <property type="nucleotide sequence ID" value="XM_009553684.1"/>
</dbReference>
<dbReference type="PIRSF" id="PIRSF001365">
    <property type="entry name" value="DHDPS"/>
    <property type="match status" value="1"/>
</dbReference>
<dbReference type="HOGENOM" id="CLU_049343_0_2_1"/>
<dbReference type="OrthoDB" id="191315at2759"/>
<gene>
    <name evidence="4" type="ORF">HETIRDRAFT_412119</name>
</gene>
<evidence type="ECO:0008006" key="6">
    <source>
        <dbReference type="Google" id="ProtNLM"/>
    </source>
</evidence>
<evidence type="ECO:0000256" key="1">
    <source>
        <dbReference type="ARBA" id="ARBA00023239"/>
    </source>
</evidence>
<dbReference type="InterPro" id="IPR013785">
    <property type="entry name" value="Aldolase_TIM"/>
</dbReference>
<accession>W4JQ78</accession>
<name>W4JQ78_HETIT</name>
<dbReference type="InterPro" id="IPR002220">
    <property type="entry name" value="DapA-like"/>
</dbReference>
<dbReference type="PRINTS" id="PR00146">
    <property type="entry name" value="DHPICSNTHASE"/>
</dbReference>
<dbReference type="KEGG" id="hir:HETIRDRAFT_412119"/>
<dbReference type="GO" id="GO:0008840">
    <property type="term" value="F:4-hydroxy-tetrahydrodipicolinate synthase activity"/>
    <property type="evidence" value="ECO:0007669"/>
    <property type="project" value="TreeGrafter"/>
</dbReference>
<comment type="similarity">
    <text evidence="2">Belongs to the DapA family.</text>
</comment>